<reference evidence="2" key="1">
    <citation type="journal article" date="2015" name="Nature">
        <title>Complex archaea that bridge the gap between prokaryotes and eukaryotes.</title>
        <authorList>
            <person name="Spang A."/>
            <person name="Saw J.H."/>
            <person name="Jorgensen S.L."/>
            <person name="Zaremba-Niedzwiedzka K."/>
            <person name="Martijn J."/>
            <person name="Lind A.E."/>
            <person name="van Eijk R."/>
            <person name="Schleper C."/>
            <person name="Guy L."/>
            <person name="Ettema T.J."/>
        </authorList>
    </citation>
    <scope>NUCLEOTIDE SEQUENCE</scope>
</reference>
<dbReference type="Gene3D" id="3.30.310.70">
    <property type="entry name" value="TT1751-like domain"/>
    <property type="match status" value="1"/>
</dbReference>
<dbReference type="PANTHER" id="PTHR38342:SF1">
    <property type="entry name" value="SLR5037 PROTEIN"/>
    <property type="match status" value="1"/>
</dbReference>
<accession>A0A0F9UEG5</accession>
<sequence>MSYTINRVFDAESFDAVVERTRSALTDQGFGVLTEIDVKATMKKKLDIDMDDYLILGACNPRMAHQAIGLEPRVGAMLPCNVIVRKTGPNGVEVSAVDPQASMEAIDNAELKSVAGQVRDMLETVVKNI</sequence>
<dbReference type="SUPFAM" id="SSF103247">
    <property type="entry name" value="TT1751-like"/>
    <property type="match status" value="1"/>
</dbReference>
<dbReference type="InterPro" id="IPR035923">
    <property type="entry name" value="TT1751-like_sf"/>
</dbReference>
<dbReference type="Pfam" id="PF03625">
    <property type="entry name" value="DUF302"/>
    <property type="match status" value="1"/>
</dbReference>
<organism evidence="2">
    <name type="scientific">marine sediment metagenome</name>
    <dbReference type="NCBI Taxonomy" id="412755"/>
    <lineage>
        <taxon>unclassified sequences</taxon>
        <taxon>metagenomes</taxon>
        <taxon>ecological metagenomes</taxon>
    </lineage>
</organism>
<name>A0A0F9UEG5_9ZZZZ</name>
<proteinExistence type="predicted"/>
<dbReference type="PIRSF" id="PIRSF021774">
    <property type="entry name" value="UCP021774"/>
    <property type="match status" value="1"/>
</dbReference>
<dbReference type="AlphaFoldDB" id="A0A0F9UEG5"/>
<comment type="caution">
    <text evidence="2">The sequence shown here is derived from an EMBL/GenBank/DDBJ whole genome shotgun (WGS) entry which is preliminary data.</text>
</comment>
<dbReference type="CDD" id="cd14797">
    <property type="entry name" value="DUF302"/>
    <property type="match status" value="1"/>
</dbReference>
<gene>
    <name evidence="2" type="ORF">LCGC14_0216940</name>
</gene>
<evidence type="ECO:0000313" key="2">
    <source>
        <dbReference type="EMBL" id="KKN91585.1"/>
    </source>
</evidence>
<dbReference type="EMBL" id="LAZR01000102">
    <property type="protein sequence ID" value="KKN91585.1"/>
    <property type="molecule type" value="Genomic_DNA"/>
</dbReference>
<protein>
    <recommendedName>
        <fullName evidence="1">DUF302 domain-containing protein</fullName>
    </recommendedName>
</protein>
<dbReference type="PANTHER" id="PTHR38342">
    <property type="entry name" value="SLR5037 PROTEIN"/>
    <property type="match status" value="1"/>
</dbReference>
<dbReference type="InterPro" id="IPR016796">
    <property type="entry name" value="UCP021774"/>
</dbReference>
<evidence type="ECO:0000259" key="1">
    <source>
        <dbReference type="Pfam" id="PF03625"/>
    </source>
</evidence>
<feature type="domain" description="DUF302" evidence="1">
    <location>
        <begin position="36"/>
        <end position="99"/>
    </location>
</feature>
<dbReference type="InterPro" id="IPR005180">
    <property type="entry name" value="DUF302"/>
</dbReference>